<name>A0A381T6D3_9ZZZZ</name>
<protein>
    <submittedName>
        <fullName evidence="1">Uncharacterized protein</fullName>
    </submittedName>
</protein>
<accession>A0A381T6D3</accession>
<organism evidence="1">
    <name type="scientific">marine metagenome</name>
    <dbReference type="NCBI Taxonomy" id="408172"/>
    <lineage>
        <taxon>unclassified sequences</taxon>
        <taxon>metagenomes</taxon>
        <taxon>ecological metagenomes</taxon>
    </lineage>
</organism>
<sequence length="39" mass="4449">MAWSPCKYAGRASTACERSQILRDKFSERQNLVQPVFAC</sequence>
<dbReference type="EMBL" id="UINC01004094">
    <property type="protein sequence ID" value="SVA11742.1"/>
    <property type="molecule type" value="Genomic_DNA"/>
</dbReference>
<proteinExistence type="predicted"/>
<evidence type="ECO:0000313" key="1">
    <source>
        <dbReference type="EMBL" id="SVA11742.1"/>
    </source>
</evidence>
<dbReference type="AlphaFoldDB" id="A0A381T6D3"/>
<gene>
    <name evidence="1" type="ORF">METZ01_LOCUS64596</name>
</gene>
<reference evidence="1" key="1">
    <citation type="submission" date="2018-05" db="EMBL/GenBank/DDBJ databases">
        <authorList>
            <person name="Lanie J.A."/>
            <person name="Ng W.-L."/>
            <person name="Kazmierczak K.M."/>
            <person name="Andrzejewski T.M."/>
            <person name="Davidsen T.M."/>
            <person name="Wayne K.J."/>
            <person name="Tettelin H."/>
            <person name="Glass J.I."/>
            <person name="Rusch D."/>
            <person name="Podicherti R."/>
            <person name="Tsui H.-C.T."/>
            <person name="Winkler M.E."/>
        </authorList>
    </citation>
    <scope>NUCLEOTIDE SEQUENCE</scope>
</reference>